<reference evidence="3" key="2">
    <citation type="submission" date="2025-08" db="UniProtKB">
        <authorList>
            <consortium name="RefSeq"/>
        </authorList>
    </citation>
    <scope>IDENTIFICATION</scope>
    <source>
        <strain evidence="3">S238N-H82</strain>
        <tissue evidence="3">Testes</tissue>
    </source>
</reference>
<reference evidence="2" key="1">
    <citation type="journal article" date="2020" name="Nat. Ecol. Evol.">
        <title>Deeply conserved synteny resolves early events in vertebrate evolution.</title>
        <authorList>
            <person name="Simakov O."/>
            <person name="Marletaz F."/>
            <person name="Yue J.X."/>
            <person name="O'Connell B."/>
            <person name="Jenkins J."/>
            <person name="Brandt A."/>
            <person name="Calef R."/>
            <person name="Tung C.H."/>
            <person name="Huang T.K."/>
            <person name="Schmutz J."/>
            <person name="Satoh N."/>
            <person name="Yu J.K."/>
            <person name="Putnam N.H."/>
            <person name="Green R.E."/>
            <person name="Rokhsar D.S."/>
        </authorList>
    </citation>
    <scope>NUCLEOTIDE SEQUENCE [LARGE SCALE GENOMIC DNA]</scope>
    <source>
        <strain evidence="2">S238N-H82</strain>
    </source>
</reference>
<dbReference type="KEGG" id="bfo:118415853"/>
<protein>
    <submittedName>
        <fullName evidence="3">Uncharacterized protein LOC118415853</fullName>
    </submittedName>
</protein>
<dbReference type="Proteomes" id="UP000001554">
    <property type="component" value="Chromosome 5"/>
</dbReference>
<dbReference type="AlphaFoldDB" id="A0A9J7L760"/>
<keyword evidence="1" id="KW-0732">Signal</keyword>
<gene>
    <name evidence="3" type="primary">LOC118415853</name>
</gene>
<feature type="chain" id="PRO_5039909333" evidence="1">
    <location>
        <begin position="21"/>
        <end position="168"/>
    </location>
</feature>
<evidence type="ECO:0000256" key="1">
    <source>
        <dbReference type="SAM" id="SignalP"/>
    </source>
</evidence>
<accession>A0A9J7L760</accession>
<evidence type="ECO:0000313" key="2">
    <source>
        <dbReference type="Proteomes" id="UP000001554"/>
    </source>
</evidence>
<dbReference type="RefSeq" id="XP_035676604.1">
    <property type="nucleotide sequence ID" value="XM_035820711.1"/>
</dbReference>
<evidence type="ECO:0000313" key="3">
    <source>
        <dbReference type="RefSeq" id="XP_035676604.1"/>
    </source>
</evidence>
<dbReference type="GeneID" id="118415853"/>
<organism evidence="2 3">
    <name type="scientific">Branchiostoma floridae</name>
    <name type="common">Florida lancelet</name>
    <name type="synonym">Amphioxus</name>
    <dbReference type="NCBI Taxonomy" id="7739"/>
    <lineage>
        <taxon>Eukaryota</taxon>
        <taxon>Metazoa</taxon>
        <taxon>Chordata</taxon>
        <taxon>Cephalochordata</taxon>
        <taxon>Leptocardii</taxon>
        <taxon>Amphioxiformes</taxon>
        <taxon>Branchiostomatidae</taxon>
        <taxon>Branchiostoma</taxon>
    </lineage>
</organism>
<keyword evidence="2" id="KW-1185">Reference proteome</keyword>
<proteinExistence type="predicted"/>
<feature type="signal peptide" evidence="1">
    <location>
        <begin position="1"/>
        <end position="20"/>
    </location>
</feature>
<sequence>MASLVSILCSVVLSACLSEAGRPYRQFQEVTQTTRPTTLEPITITTTTPEPFCMQDGVAYPVGASVPISDACHRRCKCYSFGVICEWYYESWGPDMPCVDVISCPNNSRLCPNGPNCHNPNGGAPIPDGQSVVVNGQQCYCLVTAIGYNGEGYSKEVFCPVTSCALQG</sequence>
<dbReference type="OrthoDB" id="10577371at2759"/>
<name>A0A9J7L760_BRAFL</name>